<reference evidence="7" key="1">
    <citation type="submission" date="2016-10" db="EMBL/GenBank/DDBJ databases">
        <authorList>
            <person name="Jeantristanb JTB J.-T."/>
            <person name="Ricardo R."/>
        </authorList>
    </citation>
    <scope>NUCLEOTIDE SEQUENCE [LARGE SCALE GENOMIC DNA]</scope>
</reference>
<dbReference type="PROSITE" id="PS51710">
    <property type="entry name" value="G_OBG"/>
    <property type="match status" value="1"/>
</dbReference>
<dbReference type="InterPro" id="IPR031167">
    <property type="entry name" value="G_OBG"/>
</dbReference>
<dbReference type="InterPro" id="IPR005225">
    <property type="entry name" value="Small_GTP-bd"/>
</dbReference>
<feature type="domain" description="TGS" evidence="5">
    <location>
        <begin position="353"/>
        <end position="430"/>
    </location>
</feature>
<evidence type="ECO:0000259" key="4">
    <source>
        <dbReference type="PROSITE" id="PS51710"/>
    </source>
</evidence>
<dbReference type="Gene3D" id="3.40.50.300">
    <property type="entry name" value="P-loop containing nucleotide triphosphate hydrolases"/>
    <property type="match status" value="1"/>
</dbReference>
<dbReference type="SUPFAM" id="SSF81271">
    <property type="entry name" value="TGS-like"/>
    <property type="match status" value="1"/>
</dbReference>
<dbReference type="PANTHER" id="PTHR43127">
    <property type="entry name" value="DEVELOPMENTALLY-REGULATED GTP-BINDING PROTEIN 2"/>
    <property type="match status" value="1"/>
</dbReference>
<gene>
    <name evidence="6" type="ORF">BZ3500_MVSOF-1268-A1-R1_CHR5-3G08287</name>
</gene>
<dbReference type="EMBL" id="FMWP01000017">
    <property type="protein sequence ID" value="SCZ92022.1"/>
    <property type="molecule type" value="Genomic_DNA"/>
</dbReference>
<sequence>MGITEKIDEIVKEMQVHLLRTCSAGEDAEEQGHRRTSRIAREHGPIPQQATLDETKPPSTDPTQPPDPTNAQKAKLARYRAELLEPAKTGKAGDGFDVSKAGYGRVALIGFPSVGKSTLLNKLTGTQSEAASYEFTTLVAIPGVLDIDGAKVQLLDLPGIVEGAASGKGRGRQVIAAAKVRQLFFDLVPAQAPANGFALSIVQSADLVLMMLDATKAANQRRLLEIELEAVGMRLNRKKPDVVVRIKAAGGVTITHTVPLTRTDERAIKGVMSAYKLHNADIMIREDITTDDLIDVILGTRKYVPCLYCYNKIDAVSLEEVDRIAREPNTVVISCELDLNLDTLLMRIWELIGLNRVYTKKRGALPDLGDPLIVKMDADIEGVCNAIHKNIASKFKYALVWGKSSKFAPKPQRVGLTHRIAPDDVVSLVTNV</sequence>
<dbReference type="InterPro" id="IPR004095">
    <property type="entry name" value="TGS"/>
</dbReference>
<proteinExistence type="predicted"/>
<dbReference type="PRINTS" id="PR00326">
    <property type="entry name" value="GTP1OBG"/>
</dbReference>
<dbReference type="GO" id="GO:0005525">
    <property type="term" value="F:GTP binding"/>
    <property type="evidence" value="ECO:0007669"/>
    <property type="project" value="UniProtKB-KW"/>
</dbReference>
<dbReference type="InterPro" id="IPR006074">
    <property type="entry name" value="GTP1-OBG_CS"/>
</dbReference>
<feature type="compositionally biased region" description="Pro residues" evidence="3">
    <location>
        <begin position="59"/>
        <end position="68"/>
    </location>
</feature>
<dbReference type="OrthoDB" id="603at2759"/>
<dbReference type="Pfam" id="PF02824">
    <property type="entry name" value="TGS"/>
    <property type="match status" value="1"/>
</dbReference>
<dbReference type="AlphaFoldDB" id="A0A2X0KEY3"/>
<evidence type="ECO:0000259" key="5">
    <source>
        <dbReference type="PROSITE" id="PS51880"/>
    </source>
</evidence>
<dbReference type="NCBIfam" id="TIGR00231">
    <property type="entry name" value="small_GTP"/>
    <property type="match status" value="1"/>
</dbReference>
<protein>
    <submittedName>
        <fullName evidence="6">BZ3500_MvSof-1268-A1-R1_Chr5-3g08287 protein</fullName>
    </submittedName>
</protein>
<keyword evidence="2" id="KW-0342">GTP-binding</keyword>
<dbReference type="Gene3D" id="6.10.140.1070">
    <property type="match status" value="1"/>
</dbReference>
<evidence type="ECO:0000256" key="2">
    <source>
        <dbReference type="ARBA" id="ARBA00023134"/>
    </source>
</evidence>
<dbReference type="InterPro" id="IPR027417">
    <property type="entry name" value="P-loop_NTPase"/>
</dbReference>
<evidence type="ECO:0000313" key="6">
    <source>
        <dbReference type="EMBL" id="SCZ92022.1"/>
    </source>
</evidence>
<dbReference type="Gene3D" id="3.10.20.30">
    <property type="match status" value="1"/>
</dbReference>
<dbReference type="InterPro" id="IPR012676">
    <property type="entry name" value="TGS-like"/>
</dbReference>
<dbReference type="Proteomes" id="UP000249723">
    <property type="component" value="Unassembled WGS sequence"/>
</dbReference>
<dbReference type="FunFam" id="3.10.20.30:FF:000003">
    <property type="entry name" value="Developmentally-regulated GTP-binding protein 1"/>
    <property type="match status" value="1"/>
</dbReference>
<dbReference type="PROSITE" id="PS00905">
    <property type="entry name" value="GTP1_OBG"/>
    <property type="match status" value="1"/>
</dbReference>
<evidence type="ECO:0000313" key="7">
    <source>
        <dbReference type="Proteomes" id="UP000249723"/>
    </source>
</evidence>
<dbReference type="GO" id="GO:0003924">
    <property type="term" value="F:GTPase activity"/>
    <property type="evidence" value="ECO:0007669"/>
    <property type="project" value="InterPro"/>
</dbReference>
<keyword evidence="1" id="KW-0547">Nucleotide-binding</keyword>
<dbReference type="InterPro" id="IPR012675">
    <property type="entry name" value="Beta-grasp_dom_sf"/>
</dbReference>
<dbReference type="PROSITE" id="PS51880">
    <property type="entry name" value="TGS"/>
    <property type="match status" value="1"/>
</dbReference>
<dbReference type="Pfam" id="PF01926">
    <property type="entry name" value="MMR_HSR1"/>
    <property type="match status" value="1"/>
</dbReference>
<feature type="domain" description="OBG-type G" evidence="4">
    <location>
        <begin position="104"/>
        <end position="353"/>
    </location>
</feature>
<dbReference type="InterPro" id="IPR031662">
    <property type="entry name" value="GTP-binding_2"/>
</dbReference>
<feature type="region of interest" description="Disordered" evidence="3">
    <location>
        <begin position="22"/>
        <end position="73"/>
    </location>
</feature>
<evidence type="ECO:0000256" key="1">
    <source>
        <dbReference type="ARBA" id="ARBA00022741"/>
    </source>
</evidence>
<name>A0A2X0KEY3_9BASI</name>
<dbReference type="InterPro" id="IPR006073">
    <property type="entry name" value="GTP-bd"/>
</dbReference>
<dbReference type="Pfam" id="PF16897">
    <property type="entry name" value="MMR_HSR1_Xtn"/>
    <property type="match status" value="1"/>
</dbReference>
<dbReference type="GO" id="GO:1903833">
    <property type="term" value="P:positive regulation of cellular response to amino acid starvation"/>
    <property type="evidence" value="ECO:0007669"/>
    <property type="project" value="UniProtKB-ARBA"/>
</dbReference>
<keyword evidence="7" id="KW-1185">Reference proteome</keyword>
<dbReference type="InterPro" id="IPR045001">
    <property type="entry name" value="DRG"/>
</dbReference>
<dbReference type="SUPFAM" id="SSF52540">
    <property type="entry name" value="P-loop containing nucleoside triphosphate hydrolases"/>
    <property type="match status" value="1"/>
</dbReference>
<dbReference type="STRING" id="289078.A0A2X0KEY3"/>
<accession>A0A2X0KEY3</accession>
<dbReference type="CDD" id="cd01896">
    <property type="entry name" value="DRG"/>
    <property type="match status" value="1"/>
</dbReference>
<organism evidence="6 7">
    <name type="scientific">Microbotryum saponariae</name>
    <dbReference type="NCBI Taxonomy" id="289078"/>
    <lineage>
        <taxon>Eukaryota</taxon>
        <taxon>Fungi</taxon>
        <taxon>Dikarya</taxon>
        <taxon>Basidiomycota</taxon>
        <taxon>Pucciniomycotina</taxon>
        <taxon>Microbotryomycetes</taxon>
        <taxon>Microbotryales</taxon>
        <taxon>Microbotryaceae</taxon>
        <taxon>Microbotryum</taxon>
    </lineage>
</organism>
<evidence type="ECO:0000256" key="3">
    <source>
        <dbReference type="SAM" id="MobiDB-lite"/>
    </source>
</evidence>